<keyword evidence="5" id="KW-0813">Transport</keyword>
<gene>
    <name evidence="19" type="ORF">CCS41_01365</name>
</gene>
<evidence type="ECO:0000256" key="5">
    <source>
        <dbReference type="ARBA" id="ARBA00022448"/>
    </source>
</evidence>
<evidence type="ECO:0000256" key="16">
    <source>
        <dbReference type="ARBA" id="ARBA00032185"/>
    </source>
</evidence>
<dbReference type="Pfam" id="PF03626">
    <property type="entry name" value="COX4_pro"/>
    <property type="match status" value="1"/>
</dbReference>
<evidence type="ECO:0000256" key="13">
    <source>
        <dbReference type="ARBA" id="ARBA00030071"/>
    </source>
</evidence>
<feature type="transmembrane region" description="Helical" evidence="18">
    <location>
        <begin position="30"/>
        <end position="49"/>
    </location>
</feature>
<reference evidence="19 20" key="1">
    <citation type="submission" date="2017-05" db="EMBL/GenBank/DDBJ databases">
        <title>Genome sequence of Candidatus Fukatsuia symbiotica and Candidatus Hamiltonella defensa from Acyrthosiphon pisum strain 5D.</title>
        <authorList>
            <person name="Patel V.A."/>
            <person name="Chevignon G."/>
            <person name="Russell J.A."/>
            <person name="Oliver K.M."/>
        </authorList>
    </citation>
    <scope>NUCLEOTIDE SEQUENCE [LARGE SCALE GENOMIC DNA]</scope>
    <source>
        <strain evidence="19 20">5D</strain>
    </source>
</reference>
<evidence type="ECO:0000256" key="4">
    <source>
        <dbReference type="ARBA" id="ARBA00014689"/>
    </source>
</evidence>
<keyword evidence="20" id="KW-1185">Reference proteome</keyword>
<feature type="transmembrane region" description="Helical" evidence="18">
    <location>
        <begin position="55"/>
        <end position="78"/>
    </location>
</feature>
<evidence type="ECO:0000256" key="6">
    <source>
        <dbReference type="ARBA" id="ARBA00022475"/>
    </source>
</evidence>
<dbReference type="InterPro" id="IPR014210">
    <property type="entry name" value="Cyt_o_ubiqinol_oxidase_su4"/>
</dbReference>
<dbReference type="InterPro" id="IPR050968">
    <property type="entry name" value="Cytochrome_c_oxidase_bac_sub4"/>
</dbReference>
<evidence type="ECO:0000256" key="9">
    <source>
        <dbReference type="ARBA" id="ARBA00022989"/>
    </source>
</evidence>
<organism evidence="19 20">
    <name type="scientific">Candidatus Fukatsuia symbiotica</name>
    <dbReference type="NCBI Taxonomy" id="1878942"/>
    <lineage>
        <taxon>Bacteria</taxon>
        <taxon>Pseudomonadati</taxon>
        <taxon>Pseudomonadota</taxon>
        <taxon>Gammaproteobacteria</taxon>
        <taxon>Enterobacterales</taxon>
        <taxon>Yersiniaceae</taxon>
        <taxon>Candidatus Fukatsuia</taxon>
    </lineage>
</organism>
<evidence type="ECO:0000313" key="20">
    <source>
        <dbReference type="Proteomes" id="UP000261875"/>
    </source>
</evidence>
<dbReference type="PANTHER" id="PTHR36835:SF1">
    <property type="entry name" value="CYTOCHROME BO(3) UBIQUINOL OXIDASE SUBUNIT 4"/>
    <property type="match status" value="1"/>
</dbReference>
<evidence type="ECO:0000256" key="8">
    <source>
        <dbReference type="ARBA" id="ARBA00022982"/>
    </source>
</evidence>
<dbReference type="RefSeq" id="WP_072549928.1">
    <property type="nucleotide sequence ID" value="NZ_CP021659.1"/>
</dbReference>
<dbReference type="NCBIfam" id="TIGR02847">
    <property type="entry name" value="CyoD"/>
    <property type="match status" value="1"/>
</dbReference>
<evidence type="ECO:0000313" key="19">
    <source>
        <dbReference type="EMBL" id="AWK13455.1"/>
    </source>
</evidence>
<dbReference type="PANTHER" id="PTHR36835">
    <property type="entry name" value="CYTOCHROME BO(3) UBIQUINOL OXIDASE SUBUNIT 4"/>
    <property type="match status" value="1"/>
</dbReference>
<keyword evidence="6" id="KW-1003">Cell membrane</keyword>
<dbReference type="GO" id="GO:0005886">
    <property type="term" value="C:plasma membrane"/>
    <property type="evidence" value="ECO:0007669"/>
    <property type="project" value="UniProtKB-SubCell"/>
</dbReference>
<evidence type="ECO:0000256" key="1">
    <source>
        <dbReference type="ARBA" id="ARBA00004651"/>
    </source>
</evidence>
<feature type="compositionally biased region" description="Basic and acidic residues" evidence="17">
    <location>
        <begin position="1"/>
        <end position="21"/>
    </location>
</feature>
<dbReference type="GO" id="GO:0009486">
    <property type="term" value="F:cytochrome bo3 ubiquinol oxidase activity"/>
    <property type="evidence" value="ECO:0007669"/>
    <property type="project" value="InterPro"/>
</dbReference>
<evidence type="ECO:0000256" key="11">
    <source>
        <dbReference type="ARBA" id="ARBA00023136"/>
    </source>
</evidence>
<evidence type="ECO:0000256" key="12">
    <source>
        <dbReference type="ARBA" id="ARBA00025694"/>
    </source>
</evidence>
<sequence length="121" mass="13301">MSVSTDDRIGNRDHAETDHTGASHGSLKSYLIGFVLSVILTVIPFAMVMNDSASHSIILTVVVALALVQIVVHLVYFLHMNGSSAERWNLVAFVFTVIIIAIVVIGSLWIMYNLNINMMVE</sequence>
<dbReference type="OrthoDB" id="2375888at2"/>
<evidence type="ECO:0000256" key="7">
    <source>
        <dbReference type="ARBA" id="ARBA00022692"/>
    </source>
</evidence>
<keyword evidence="7 18" id="KW-0812">Transmembrane</keyword>
<dbReference type="NCBIfam" id="NF007878">
    <property type="entry name" value="PRK10582.1"/>
    <property type="match status" value="1"/>
</dbReference>
<dbReference type="EMBL" id="CP021659">
    <property type="protein sequence ID" value="AWK13455.1"/>
    <property type="molecule type" value="Genomic_DNA"/>
</dbReference>
<comment type="function">
    <text evidence="12">Cytochrome bo(3) ubiquinol terminal oxidase is the component of the aerobic respiratory chain of E.coli that predominates when cells are grown at high aeration. Has proton pump activity across the membrane in addition to electron transfer, pumping 2 protons/electron.</text>
</comment>
<comment type="similarity">
    <text evidence="2">Belongs to the cytochrome c oxidase bacterial subunit 4 family.</text>
</comment>
<dbReference type="AlphaFoldDB" id="A0A2U8I5G9"/>
<evidence type="ECO:0000256" key="3">
    <source>
        <dbReference type="ARBA" id="ARBA00011700"/>
    </source>
</evidence>
<dbReference type="GO" id="GO:0015078">
    <property type="term" value="F:proton transmembrane transporter activity"/>
    <property type="evidence" value="ECO:0007669"/>
    <property type="project" value="TreeGrafter"/>
</dbReference>
<dbReference type="InterPro" id="IPR005171">
    <property type="entry name" value="Cyt_c_oxidase_su4_prok"/>
</dbReference>
<dbReference type="KEGG" id="fsm:CCS41_01365"/>
<protein>
    <recommendedName>
        <fullName evidence="4">Cytochrome bo(3) ubiquinol oxidase subunit 4</fullName>
    </recommendedName>
    <alternativeName>
        <fullName evidence="16">Cytochrome o ubiquinol oxidase subunit 4</fullName>
    </alternativeName>
    <alternativeName>
        <fullName evidence="13">Oxidase bo(3) subunit 4</fullName>
    </alternativeName>
    <alternativeName>
        <fullName evidence="14">Ubiquinol oxidase polypeptide IV</fullName>
    </alternativeName>
    <alternativeName>
        <fullName evidence="15">Ubiquinol oxidase subunit 4</fullName>
    </alternativeName>
</protein>
<dbReference type="GO" id="GO:0015990">
    <property type="term" value="P:electron transport coupled proton transport"/>
    <property type="evidence" value="ECO:0007669"/>
    <property type="project" value="InterPro"/>
</dbReference>
<evidence type="ECO:0000256" key="18">
    <source>
        <dbReference type="SAM" id="Phobius"/>
    </source>
</evidence>
<dbReference type="STRING" id="1878942.GCA_900128755_01357"/>
<keyword evidence="10" id="KW-0560">Oxidoreductase</keyword>
<comment type="subunit">
    <text evidence="3">Heterooctamer of two A chains, two B chains, two C chains and two D chains.</text>
</comment>
<feature type="transmembrane region" description="Helical" evidence="18">
    <location>
        <begin position="90"/>
        <end position="112"/>
    </location>
</feature>
<dbReference type="GO" id="GO:0019646">
    <property type="term" value="P:aerobic electron transport chain"/>
    <property type="evidence" value="ECO:0007669"/>
    <property type="project" value="TreeGrafter"/>
</dbReference>
<evidence type="ECO:0000256" key="2">
    <source>
        <dbReference type="ARBA" id="ARBA00008079"/>
    </source>
</evidence>
<keyword evidence="11 18" id="KW-0472">Membrane</keyword>
<keyword evidence="8" id="KW-0249">Electron transport</keyword>
<dbReference type="GO" id="GO:0009319">
    <property type="term" value="C:cytochrome o ubiquinol oxidase complex"/>
    <property type="evidence" value="ECO:0007669"/>
    <property type="project" value="TreeGrafter"/>
</dbReference>
<evidence type="ECO:0000256" key="17">
    <source>
        <dbReference type="SAM" id="MobiDB-lite"/>
    </source>
</evidence>
<name>A0A2U8I5G9_9GAMM</name>
<dbReference type="Proteomes" id="UP000261875">
    <property type="component" value="Chromosome"/>
</dbReference>
<comment type="subcellular location">
    <subcellularLocation>
        <location evidence="1">Cell membrane</location>
        <topology evidence="1">Multi-pass membrane protein</topology>
    </subcellularLocation>
</comment>
<evidence type="ECO:0000256" key="15">
    <source>
        <dbReference type="ARBA" id="ARBA00031887"/>
    </source>
</evidence>
<keyword evidence="9 18" id="KW-1133">Transmembrane helix</keyword>
<accession>A0A2U8I5G9</accession>
<evidence type="ECO:0000256" key="10">
    <source>
        <dbReference type="ARBA" id="ARBA00023002"/>
    </source>
</evidence>
<feature type="region of interest" description="Disordered" evidence="17">
    <location>
        <begin position="1"/>
        <end position="24"/>
    </location>
</feature>
<evidence type="ECO:0000256" key="14">
    <source>
        <dbReference type="ARBA" id="ARBA00030211"/>
    </source>
</evidence>
<proteinExistence type="inferred from homology"/>